<gene>
    <name evidence="5" type="ORF">LZ536_08790</name>
</gene>
<feature type="domain" description="Peptidase M16 N-terminal" evidence="3">
    <location>
        <begin position="14"/>
        <end position="160"/>
    </location>
</feature>
<sequence length="410" mass="44066">MTAMRLTTLANGLRVATHSMPDLQTAAVGLFTEVGSRDEPAALNGIAHLFEHMVFKGAGGRSARDLNEAIEEVGGDLNASTERDATNFTATVMAEHVPLAVELISDLILRPHFAEVDLEREKDVVFQELAEARDTPSDMVFDALWAAAFEGQSLGRSILGEEPTIGAVTVADLHHWRDLHYRGEDVALVAAGKVDHDQLVDLAERHLSAIPAGPKAAHEIARFVGGTRAVRHPTEQAQLTLGFPGPCDDAPDYYAARLFSDIIGGGASSRLFQQVREDRGLAYSVSSTLHPYADIGMFYIYAATSRRQAASALQLIEEIVHGTVSSVTQRELDRVRTQTRAGLLMSLETPWGQAHYVARQLSVHGRLVDPAEVIDALLAVKLDDVCAAGARMIAGPGARATIGMPAARAA</sequence>
<dbReference type="RefSeq" id="WP_249848177.1">
    <property type="nucleotide sequence ID" value="NZ_JAMGBD010000001.1"/>
</dbReference>
<dbReference type="PANTHER" id="PTHR11851:SF49">
    <property type="entry name" value="MITOCHONDRIAL-PROCESSING PEPTIDASE SUBUNIT ALPHA"/>
    <property type="match status" value="1"/>
</dbReference>
<keyword evidence="2" id="KW-0378">Hydrolase</keyword>
<dbReference type="Proteomes" id="UP001165363">
    <property type="component" value="Unassembled WGS sequence"/>
</dbReference>
<dbReference type="Pfam" id="PF05193">
    <property type="entry name" value="Peptidase_M16_C"/>
    <property type="match status" value="1"/>
</dbReference>
<keyword evidence="2" id="KW-0645">Protease</keyword>
<keyword evidence="2" id="KW-0482">Metalloprotease</keyword>
<reference evidence="5" key="1">
    <citation type="submission" date="2022-05" db="EMBL/GenBank/DDBJ databases">
        <authorList>
            <person name="Jo J.-H."/>
            <person name="Im W.-T."/>
        </authorList>
    </citation>
    <scope>NUCLEOTIDE SEQUENCE</scope>
    <source>
        <strain evidence="5">SE158</strain>
    </source>
</reference>
<dbReference type="InterPro" id="IPR011765">
    <property type="entry name" value="Pept_M16_N"/>
</dbReference>
<organism evidence="5 6">
    <name type="scientific">Sphingomonas alba</name>
    <dbReference type="NCBI Taxonomy" id="2908208"/>
    <lineage>
        <taxon>Bacteria</taxon>
        <taxon>Pseudomonadati</taxon>
        <taxon>Pseudomonadota</taxon>
        <taxon>Alphaproteobacteria</taxon>
        <taxon>Sphingomonadales</taxon>
        <taxon>Sphingomonadaceae</taxon>
        <taxon>Sphingomonas</taxon>
    </lineage>
</organism>
<evidence type="ECO:0000313" key="6">
    <source>
        <dbReference type="Proteomes" id="UP001165363"/>
    </source>
</evidence>
<evidence type="ECO:0000256" key="1">
    <source>
        <dbReference type="ARBA" id="ARBA00007261"/>
    </source>
</evidence>
<name>A0ABT0RMW7_9SPHN</name>
<dbReference type="Pfam" id="PF00675">
    <property type="entry name" value="Peptidase_M16"/>
    <property type="match status" value="1"/>
</dbReference>
<comment type="similarity">
    <text evidence="1">Belongs to the peptidase M16 family.</text>
</comment>
<dbReference type="PANTHER" id="PTHR11851">
    <property type="entry name" value="METALLOPROTEASE"/>
    <property type="match status" value="1"/>
</dbReference>
<dbReference type="SUPFAM" id="SSF63411">
    <property type="entry name" value="LuxS/MPP-like metallohydrolase"/>
    <property type="match status" value="2"/>
</dbReference>
<proteinExistence type="inferred from homology"/>
<dbReference type="InterPro" id="IPR050361">
    <property type="entry name" value="MPP/UQCRC_Complex"/>
</dbReference>
<comment type="caution">
    <text evidence="5">The sequence shown here is derived from an EMBL/GenBank/DDBJ whole genome shotgun (WGS) entry which is preliminary data.</text>
</comment>
<feature type="domain" description="Peptidase M16 C-terminal" evidence="4">
    <location>
        <begin position="168"/>
        <end position="338"/>
    </location>
</feature>
<evidence type="ECO:0000259" key="3">
    <source>
        <dbReference type="Pfam" id="PF00675"/>
    </source>
</evidence>
<evidence type="ECO:0000313" key="5">
    <source>
        <dbReference type="EMBL" id="MCL6683991.1"/>
    </source>
</evidence>
<dbReference type="Gene3D" id="3.30.830.10">
    <property type="entry name" value="Metalloenzyme, LuxS/M16 peptidase-like"/>
    <property type="match status" value="2"/>
</dbReference>
<dbReference type="InterPro" id="IPR007863">
    <property type="entry name" value="Peptidase_M16_C"/>
</dbReference>
<dbReference type="InterPro" id="IPR011249">
    <property type="entry name" value="Metalloenz_LuxS/M16"/>
</dbReference>
<dbReference type="EMBL" id="JAMGBD010000001">
    <property type="protein sequence ID" value="MCL6683991.1"/>
    <property type="molecule type" value="Genomic_DNA"/>
</dbReference>
<protein>
    <submittedName>
        <fullName evidence="5">Insulinase family protein</fullName>
    </submittedName>
</protein>
<evidence type="ECO:0000259" key="4">
    <source>
        <dbReference type="Pfam" id="PF05193"/>
    </source>
</evidence>
<accession>A0ABT0RMW7</accession>
<evidence type="ECO:0000256" key="2">
    <source>
        <dbReference type="ARBA" id="ARBA00023049"/>
    </source>
</evidence>
<keyword evidence="6" id="KW-1185">Reference proteome</keyword>